<dbReference type="InterPro" id="IPR046357">
    <property type="entry name" value="PPIase_dom_sf"/>
</dbReference>
<accession>A0ABS4FCP3</accession>
<dbReference type="PROSITE" id="PS50198">
    <property type="entry name" value="PPIC_PPIASE_2"/>
    <property type="match status" value="1"/>
</dbReference>
<keyword evidence="5 6" id="KW-0413">Isomerase</keyword>
<keyword evidence="10" id="KW-1185">Reference proteome</keyword>
<dbReference type="Pfam" id="PF13145">
    <property type="entry name" value="Rotamase_2"/>
    <property type="match status" value="1"/>
</dbReference>
<dbReference type="PANTHER" id="PTHR47245:SF1">
    <property type="entry name" value="FOLDASE PROTEIN PRSA"/>
    <property type="match status" value="1"/>
</dbReference>
<dbReference type="PANTHER" id="PTHR47245">
    <property type="entry name" value="PEPTIDYLPROLYL ISOMERASE"/>
    <property type="match status" value="1"/>
</dbReference>
<comment type="caution">
    <text evidence="9">The sequence shown here is derived from an EMBL/GenBank/DDBJ whole genome shotgun (WGS) entry which is preliminary data.</text>
</comment>
<feature type="transmembrane region" description="Helical" evidence="7">
    <location>
        <begin position="12"/>
        <end position="31"/>
    </location>
</feature>
<keyword evidence="7" id="KW-0812">Transmembrane</keyword>
<dbReference type="EC" id="5.2.1.8" evidence="2"/>
<reference evidence="9 10" key="1">
    <citation type="submission" date="2021-03" db="EMBL/GenBank/DDBJ databases">
        <title>Genomic Encyclopedia of Type Strains, Phase IV (KMG-IV): sequencing the most valuable type-strain genomes for metagenomic binning, comparative biology and taxonomic classification.</title>
        <authorList>
            <person name="Goeker M."/>
        </authorList>
    </citation>
    <scope>NUCLEOTIDE SEQUENCE [LARGE SCALE GENOMIC DNA]</scope>
    <source>
        <strain evidence="9 10">DSM 15596</strain>
    </source>
</reference>
<evidence type="ECO:0000256" key="1">
    <source>
        <dbReference type="ARBA" id="ARBA00000971"/>
    </source>
</evidence>
<proteinExistence type="predicted"/>
<dbReference type="EMBL" id="JAGGKI010000007">
    <property type="protein sequence ID" value="MBP1894015.1"/>
    <property type="molecule type" value="Genomic_DNA"/>
</dbReference>
<evidence type="ECO:0000256" key="4">
    <source>
        <dbReference type="ARBA" id="ARBA00023110"/>
    </source>
</evidence>
<name>A0ABS4FCP3_9BACL</name>
<dbReference type="Gene3D" id="3.10.50.40">
    <property type="match status" value="1"/>
</dbReference>
<evidence type="ECO:0000256" key="2">
    <source>
        <dbReference type="ARBA" id="ARBA00013194"/>
    </source>
</evidence>
<gene>
    <name evidence="9" type="ORF">J2Z18_003118</name>
</gene>
<keyword evidence="3" id="KW-0732">Signal</keyword>
<evidence type="ECO:0000259" key="8">
    <source>
        <dbReference type="PROSITE" id="PS50198"/>
    </source>
</evidence>
<feature type="domain" description="PpiC" evidence="8">
    <location>
        <begin position="206"/>
        <end position="310"/>
    </location>
</feature>
<evidence type="ECO:0000256" key="3">
    <source>
        <dbReference type="ARBA" id="ARBA00022729"/>
    </source>
</evidence>
<dbReference type="SUPFAM" id="SSF109998">
    <property type="entry name" value="Triger factor/SurA peptide-binding domain-like"/>
    <property type="match status" value="1"/>
</dbReference>
<dbReference type="Proteomes" id="UP000706926">
    <property type="component" value="Unassembled WGS sequence"/>
</dbReference>
<dbReference type="InterPro" id="IPR050245">
    <property type="entry name" value="PrsA_foldase"/>
</dbReference>
<dbReference type="RefSeq" id="WP_210094950.1">
    <property type="nucleotide sequence ID" value="NZ_JAGGKI010000007.1"/>
</dbReference>
<dbReference type="GeneID" id="95405075"/>
<evidence type="ECO:0000313" key="9">
    <source>
        <dbReference type="EMBL" id="MBP1894015.1"/>
    </source>
</evidence>
<evidence type="ECO:0000256" key="6">
    <source>
        <dbReference type="PROSITE-ProRule" id="PRU00278"/>
    </source>
</evidence>
<keyword evidence="7" id="KW-0472">Membrane</keyword>
<sequence length="362" mass="41403">MSILTPNKSSLVWLFTAGILILVFLSVAIIAKPKPSNADQEDDFIATVDGFPIHANEFQRAIHANKSGNIHYFHEKYDAGQSATFWTTSYGGEIPLELLKEKALENSVSLKIQQIIAKEQGVLSEISYDSFIHNLNHENERRRKAIKNNQVVFGPAQYTEEAYLEYVMGNSILSVKNRLMDQEWKPTEQQMRTFYETKKDKLYRAPATVKVQQISLSFLDANLSTDEELKRQKKKRMNAVLGKIASGLSFEQAAKELGHEGKVTEQSYNLDSYRHNARSPVAQAAEKLQIGEVSGIIEENGHFHLIQCIENEKAGSNFLSFDEIKEQVLRDYIDHRYEEYVRTRIADVQVVVNEESYQNFKM</sequence>
<protein>
    <recommendedName>
        <fullName evidence="2">peptidylprolyl isomerase</fullName>
        <ecNumber evidence="2">5.2.1.8</ecNumber>
    </recommendedName>
</protein>
<organism evidence="9 10">
    <name type="scientific">Paenibacillus lactis</name>
    <dbReference type="NCBI Taxonomy" id="228574"/>
    <lineage>
        <taxon>Bacteria</taxon>
        <taxon>Bacillati</taxon>
        <taxon>Bacillota</taxon>
        <taxon>Bacilli</taxon>
        <taxon>Bacillales</taxon>
        <taxon>Paenibacillaceae</taxon>
        <taxon>Paenibacillus</taxon>
    </lineage>
</organism>
<evidence type="ECO:0000256" key="5">
    <source>
        <dbReference type="ARBA" id="ARBA00023235"/>
    </source>
</evidence>
<dbReference type="SUPFAM" id="SSF54534">
    <property type="entry name" value="FKBP-like"/>
    <property type="match status" value="1"/>
</dbReference>
<evidence type="ECO:0000313" key="10">
    <source>
        <dbReference type="Proteomes" id="UP000706926"/>
    </source>
</evidence>
<keyword evidence="7" id="KW-1133">Transmembrane helix</keyword>
<keyword evidence="4 6" id="KW-0697">Rotamase</keyword>
<evidence type="ECO:0000256" key="7">
    <source>
        <dbReference type="SAM" id="Phobius"/>
    </source>
</evidence>
<dbReference type="InterPro" id="IPR027304">
    <property type="entry name" value="Trigger_fact/SurA_dom_sf"/>
</dbReference>
<comment type="catalytic activity">
    <reaction evidence="1">
        <text>[protein]-peptidylproline (omega=180) = [protein]-peptidylproline (omega=0)</text>
        <dbReference type="Rhea" id="RHEA:16237"/>
        <dbReference type="Rhea" id="RHEA-COMP:10747"/>
        <dbReference type="Rhea" id="RHEA-COMP:10748"/>
        <dbReference type="ChEBI" id="CHEBI:83833"/>
        <dbReference type="ChEBI" id="CHEBI:83834"/>
        <dbReference type="EC" id="5.2.1.8"/>
    </reaction>
</comment>
<dbReference type="InterPro" id="IPR000297">
    <property type="entry name" value="PPIase_PpiC"/>
</dbReference>